<evidence type="ECO:0000256" key="6">
    <source>
        <dbReference type="ARBA" id="ARBA00022989"/>
    </source>
</evidence>
<comment type="similarity">
    <text evidence="8">Belongs to the binding-protein-dependent transport system permease family.</text>
</comment>
<sequence>MLDFSPLWISLRIAAIATIFTSFLGVAVAYFMYHYRGRWRSCLDSILLAPMVLPPTVLGFFLLMVLGKQGPLGQLLHSVNLGVVFTWYAAVITATVVALPLMYKTTLGAFEQIDRSLLQVARTLGANETSVFFRITLPLALPGLVAGMTLSFARALGEFGATLMLAGNIPGRTQTLPMAIYFAVERGDVREAALWSAVILTVALGGIVAVNRWSTQQNRRPRKQSAGPFIWSLPAPLDGQPLGDVSVRHRERQPPGINDKRPHQPVLEVALTKQLPHFTLNVEFSTTQQPLGLLGASGAGKSLLLRCLAGLETPDTGRIVLNGRVLFDAAQGIDVPICDRNIGILFQNYALFPHLTIAQNIAFGLPNHLTPRETTASVMQQLKAMHLATLANHYPHQLSGGQQQRIALARALANQPAMLLLDEPFAALDTHLRDHIEQQLTQQLQTFPGITLLVTHNLDEAYRICDRLLVLDQGSTIAHGPKQHIFEHPSTPRVAQLTGCKNLSPAMALNHRSVNAHHWQCHLQTQTPPPSNLQAIGIRSHHIEILTSTPDPTTGPNINTFPCWLTATSTLPHTMTLYLKLHTPPTHDQDYHLQAHVTESQWQLIKPQPAPWLVHLAPKRLLLFTEREAALHRQPQDVMSEH</sequence>
<dbReference type="PROSITE" id="PS00211">
    <property type="entry name" value="ABC_TRANSPORTER_1"/>
    <property type="match status" value="1"/>
</dbReference>
<evidence type="ECO:0000259" key="10">
    <source>
        <dbReference type="PROSITE" id="PS50928"/>
    </source>
</evidence>
<evidence type="ECO:0000313" key="12">
    <source>
        <dbReference type="Proteomes" id="UP001196661"/>
    </source>
</evidence>
<dbReference type="InterPro" id="IPR000515">
    <property type="entry name" value="MetI-like"/>
</dbReference>
<dbReference type="Pfam" id="PF00005">
    <property type="entry name" value="ABC_tran"/>
    <property type="match status" value="1"/>
</dbReference>
<feature type="transmembrane region" description="Helical" evidence="8">
    <location>
        <begin position="12"/>
        <end position="33"/>
    </location>
</feature>
<dbReference type="EMBL" id="JADOER010000004">
    <property type="protein sequence ID" value="MBT9311480.1"/>
    <property type="molecule type" value="Genomic_DNA"/>
</dbReference>
<evidence type="ECO:0000256" key="2">
    <source>
        <dbReference type="ARBA" id="ARBA00022505"/>
    </source>
</evidence>
<keyword evidence="5" id="KW-0067">ATP-binding</keyword>
<feature type="transmembrane region" description="Helical" evidence="8">
    <location>
        <begin position="131"/>
        <end position="153"/>
    </location>
</feature>
<name>A0ABS5Y0X7_9CYAN</name>
<evidence type="ECO:0000256" key="8">
    <source>
        <dbReference type="RuleBase" id="RU363032"/>
    </source>
</evidence>
<evidence type="ECO:0000256" key="5">
    <source>
        <dbReference type="ARBA" id="ARBA00022840"/>
    </source>
</evidence>
<gene>
    <name evidence="11" type="primary">modB</name>
    <name evidence="11" type="ORF">IXB28_04630</name>
</gene>
<feature type="transmembrane region" description="Helical" evidence="8">
    <location>
        <begin position="45"/>
        <end position="67"/>
    </location>
</feature>
<dbReference type="CDD" id="cd06261">
    <property type="entry name" value="TM_PBP2"/>
    <property type="match status" value="1"/>
</dbReference>
<dbReference type="NCBIfam" id="TIGR02141">
    <property type="entry name" value="modB_ABC"/>
    <property type="match status" value="1"/>
</dbReference>
<evidence type="ECO:0000313" key="11">
    <source>
        <dbReference type="EMBL" id="MBT9311480.1"/>
    </source>
</evidence>
<dbReference type="InterPro" id="IPR003593">
    <property type="entry name" value="AAA+_ATPase"/>
</dbReference>
<evidence type="ECO:0000256" key="3">
    <source>
        <dbReference type="ARBA" id="ARBA00022692"/>
    </source>
</evidence>
<dbReference type="PANTHER" id="PTHR43514:SF1">
    <property type="entry name" value="SULFATE_THIOSULFATE IMPORT ATP-BINDING PROTEIN CYSA"/>
    <property type="match status" value="1"/>
</dbReference>
<evidence type="ECO:0000256" key="4">
    <source>
        <dbReference type="ARBA" id="ARBA00022741"/>
    </source>
</evidence>
<dbReference type="RefSeq" id="WP_215617362.1">
    <property type="nucleotide sequence ID" value="NZ_JADOER010000004.1"/>
</dbReference>
<evidence type="ECO:0000256" key="7">
    <source>
        <dbReference type="ARBA" id="ARBA00023136"/>
    </source>
</evidence>
<keyword evidence="4" id="KW-0547">Nucleotide-binding</keyword>
<dbReference type="InterPro" id="IPR027417">
    <property type="entry name" value="P-loop_NTPase"/>
</dbReference>
<dbReference type="InterPro" id="IPR050334">
    <property type="entry name" value="Molybdenum_import_ModC"/>
</dbReference>
<keyword evidence="8" id="KW-0813">Transport</keyword>
<dbReference type="SMART" id="SM00382">
    <property type="entry name" value="AAA"/>
    <property type="match status" value="1"/>
</dbReference>
<keyword evidence="3 8" id="KW-0812">Transmembrane</keyword>
<keyword evidence="12" id="KW-1185">Reference proteome</keyword>
<feature type="domain" description="ABC transporter" evidence="9">
    <location>
        <begin position="257"/>
        <end position="498"/>
    </location>
</feature>
<proteinExistence type="inferred from homology"/>
<keyword evidence="7 8" id="KW-0472">Membrane</keyword>
<dbReference type="SUPFAM" id="SSF52540">
    <property type="entry name" value="P-loop containing nucleoside triphosphate hydrolases"/>
    <property type="match status" value="1"/>
</dbReference>
<feature type="transmembrane region" description="Helical" evidence="8">
    <location>
        <begin position="87"/>
        <end position="110"/>
    </location>
</feature>
<evidence type="ECO:0000259" key="9">
    <source>
        <dbReference type="PROSITE" id="PS50893"/>
    </source>
</evidence>
<dbReference type="Gene3D" id="3.40.50.300">
    <property type="entry name" value="P-loop containing nucleotide triphosphate hydrolases"/>
    <property type="match status" value="1"/>
</dbReference>
<dbReference type="PANTHER" id="PTHR43514">
    <property type="entry name" value="ABC TRANSPORTER I FAMILY MEMBER 10"/>
    <property type="match status" value="1"/>
</dbReference>
<feature type="transmembrane region" description="Helical" evidence="8">
    <location>
        <begin position="192"/>
        <end position="213"/>
    </location>
</feature>
<dbReference type="PROSITE" id="PS50893">
    <property type="entry name" value="ABC_TRANSPORTER_2"/>
    <property type="match status" value="1"/>
</dbReference>
<dbReference type="PROSITE" id="PS50928">
    <property type="entry name" value="ABC_TM1"/>
    <property type="match status" value="1"/>
</dbReference>
<dbReference type="Pfam" id="PF00528">
    <property type="entry name" value="BPD_transp_1"/>
    <property type="match status" value="1"/>
</dbReference>
<keyword evidence="2" id="KW-0500">Molybdenum</keyword>
<dbReference type="InterPro" id="IPR011867">
    <property type="entry name" value="ModB_ABC"/>
</dbReference>
<comment type="caution">
    <text evidence="11">The sequence shown here is derived from an EMBL/GenBank/DDBJ whole genome shotgun (WGS) entry which is preliminary data.</text>
</comment>
<comment type="subcellular location">
    <subcellularLocation>
        <location evidence="8">Cell membrane</location>
        <topology evidence="8">Multi-pass membrane protein</topology>
    </subcellularLocation>
    <subcellularLocation>
        <location evidence="1">Membrane</location>
        <topology evidence="1">Multi-pass membrane protein</topology>
    </subcellularLocation>
</comment>
<feature type="domain" description="ABC transmembrane type-1" evidence="10">
    <location>
        <begin position="7"/>
        <end position="211"/>
    </location>
</feature>
<keyword evidence="6 8" id="KW-1133">Transmembrane helix</keyword>
<dbReference type="Proteomes" id="UP001196661">
    <property type="component" value="Unassembled WGS sequence"/>
</dbReference>
<protein>
    <submittedName>
        <fullName evidence="11">Molybdate ABC transporter permease subunit</fullName>
    </submittedName>
</protein>
<accession>A0ABS5Y0X7</accession>
<reference evidence="11 12" key="1">
    <citation type="journal article" date="2021" name="Mar. Drugs">
        <title>Genome Reduction and Secondary Metabolism of the Marine Sponge-Associated Cyanobacterium Leptothoe.</title>
        <authorList>
            <person name="Konstantinou D."/>
            <person name="Popin R.V."/>
            <person name="Fewer D.P."/>
            <person name="Sivonen K."/>
            <person name="Gkelis S."/>
        </authorList>
    </citation>
    <scope>NUCLEOTIDE SEQUENCE [LARGE SCALE GENOMIC DNA]</scope>
    <source>
        <strain evidence="11 12">TAU-MAC 1615</strain>
    </source>
</reference>
<dbReference type="Gene3D" id="1.10.3720.10">
    <property type="entry name" value="MetI-like"/>
    <property type="match status" value="1"/>
</dbReference>
<evidence type="ECO:0000256" key="1">
    <source>
        <dbReference type="ARBA" id="ARBA00004141"/>
    </source>
</evidence>
<dbReference type="InterPro" id="IPR017871">
    <property type="entry name" value="ABC_transporter-like_CS"/>
</dbReference>
<dbReference type="SUPFAM" id="SSF161098">
    <property type="entry name" value="MetI-like"/>
    <property type="match status" value="1"/>
</dbReference>
<dbReference type="InterPro" id="IPR035906">
    <property type="entry name" value="MetI-like_sf"/>
</dbReference>
<organism evidence="11 12">
    <name type="scientific">Leptothoe kymatousa TAU-MAC 1615</name>
    <dbReference type="NCBI Taxonomy" id="2364775"/>
    <lineage>
        <taxon>Bacteria</taxon>
        <taxon>Bacillati</taxon>
        <taxon>Cyanobacteriota</taxon>
        <taxon>Cyanophyceae</taxon>
        <taxon>Nodosilineales</taxon>
        <taxon>Cymatolegaceae</taxon>
        <taxon>Leptothoe</taxon>
        <taxon>Leptothoe kymatousa</taxon>
    </lineage>
</organism>
<dbReference type="InterPro" id="IPR003439">
    <property type="entry name" value="ABC_transporter-like_ATP-bd"/>
</dbReference>